<dbReference type="Pfam" id="PF10568">
    <property type="entry name" value="Tom37"/>
    <property type="match status" value="1"/>
</dbReference>
<dbReference type="OrthoDB" id="5835136at2759"/>
<dbReference type="STRING" id="1754190.A0A1Y2AJB7"/>
<evidence type="ECO:0000313" key="10">
    <source>
        <dbReference type="EMBL" id="ORY22669.1"/>
    </source>
</evidence>
<dbReference type="GO" id="GO:0007005">
    <property type="term" value="P:mitochondrion organization"/>
    <property type="evidence" value="ECO:0007669"/>
    <property type="project" value="TreeGrafter"/>
</dbReference>
<dbReference type="EMBL" id="MCOG01000244">
    <property type="protein sequence ID" value="ORY22669.1"/>
    <property type="molecule type" value="Genomic_DNA"/>
</dbReference>
<evidence type="ECO:0000259" key="8">
    <source>
        <dbReference type="Pfam" id="PF10568"/>
    </source>
</evidence>
<proteinExistence type="inferred from homology"/>
<accession>A0A1Y2AJB7</accession>
<keyword evidence="4" id="KW-1000">Mitochondrion outer membrane</keyword>
<evidence type="ECO:0000256" key="6">
    <source>
        <dbReference type="ARBA" id="ARBA00023128"/>
    </source>
</evidence>
<evidence type="ECO:0008006" key="12">
    <source>
        <dbReference type="Google" id="ProtNLM"/>
    </source>
</evidence>
<dbReference type="Pfam" id="PF17171">
    <property type="entry name" value="GST_C_6"/>
    <property type="match status" value="1"/>
</dbReference>
<dbReference type="SUPFAM" id="SSF47616">
    <property type="entry name" value="GST C-terminal domain-like"/>
    <property type="match status" value="1"/>
</dbReference>
<evidence type="ECO:0000256" key="7">
    <source>
        <dbReference type="ARBA" id="ARBA00023136"/>
    </source>
</evidence>
<keyword evidence="6" id="KW-0496">Mitochondrion</keyword>
<dbReference type="InterPro" id="IPR050931">
    <property type="entry name" value="Mito_Protein_Transport_Metaxin"/>
</dbReference>
<dbReference type="InterPro" id="IPR033468">
    <property type="entry name" value="Metaxin_GST"/>
</dbReference>
<protein>
    <recommendedName>
        <fullName evidence="12">GST C-terminal domain-containing protein</fullName>
    </recommendedName>
</protein>
<sequence>MLELYSWGPGYDLLSFDPFCLAAEAYLIFSNAEWELHEAQSTKSSELPILKDGMTEVNDLFKIINFLKKKGYNIDETAGLSKDELAESLAYIALVENSIYDALLYILWLENEKNAKKEQQQTYVKSLSFIESYFMKGRIQENARERLKDMELVKVNDELVPEVYLNAHDAYAALSTKLGDKLYFFGNKPSTLDAIAYGHLALHCYPNLQNPKLFTMISFEFPNLIQYCQRITDLFKEKKINRIPLPKPLYNQITDKSKEYIKSACDTVISYDYKGGINQCKENINNYKDVIINYNYRESFVNCKDSIMNHNYKEDVNQCRDYISKHKISFAEIKENIKNFDYKSIPNFFTKKDTSNMSYDEKNAQNKRQMVNSRVLSVVGALSFFTFYIVHNRIIRIEIKPDPPITK</sequence>
<evidence type="ECO:0000313" key="11">
    <source>
        <dbReference type="Proteomes" id="UP000193920"/>
    </source>
</evidence>
<dbReference type="PANTHER" id="PTHR12289">
    <property type="entry name" value="METAXIN RELATED"/>
    <property type="match status" value="1"/>
</dbReference>
<gene>
    <name evidence="10" type="ORF">LY90DRAFT_462899</name>
</gene>
<comment type="similarity">
    <text evidence="2">Belongs to the metaxin family.</text>
</comment>
<comment type="caution">
    <text evidence="10">The sequence shown here is derived from an EMBL/GenBank/DDBJ whole genome shotgun (WGS) entry which is preliminary data.</text>
</comment>
<dbReference type="PANTHER" id="PTHR12289:SF41">
    <property type="entry name" value="FAILED AXON CONNECTIONS-RELATED"/>
    <property type="match status" value="1"/>
</dbReference>
<feature type="domain" description="Mitochondrial outer membrane transport complex Sam37/metaxin N-terminal" evidence="8">
    <location>
        <begin position="20"/>
        <end position="139"/>
    </location>
</feature>
<dbReference type="Gene3D" id="1.20.1050.10">
    <property type="match status" value="1"/>
</dbReference>
<dbReference type="InterPro" id="IPR019564">
    <property type="entry name" value="Sam37/metaxin_N"/>
</dbReference>
<dbReference type="GO" id="GO:0015031">
    <property type="term" value="P:protein transport"/>
    <property type="evidence" value="ECO:0007669"/>
    <property type="project" value="UniProtKB-KW"/>
</dbReference>
<keyword evidence="11" id="KW-1185">Reference proteome</keyword>
<dbReference type="Proteomes" id="UP000193920">
    <property type="component" value="Unassembled WGS sequence"/>
</dbReference>
<comment type="subcellular location">
    <subcellularLocation>
        <location evidence="1">Mitochondrion outer membrane</location>
    </subcellularLocation>
</comment>
<evidence type="ECO:0000256" key="5">
    <source>
        <dbReference type="ARBA" id="ARBA00022927"/>
    </source>
</evidence>
<keyword evidence="3" id="KW-0813">Transport</keyword>
<keyword evidence="7" id="KW-0472">Membrane</keyword>
<evidence type="ECO:0000259" key="9">
    <source>
        <dbReference type="Pfam" id="PF17171"/>
    </source>
</evidence>
<evidence type="ECO:0000256" key="1">
    <source>
        <dbReference type="ARBA" id="ARBA00004294"/>
    </source>
</evidence>
<reference evidence="10 11" key="1">
    <citation type="submission" date="2016-08" db="EMBL/GenBank/DDBJ databases">
        <title>A Parts List for Fungal Cellulosomes Revealed by Comparative Genomics.</title>
        <authorList>
            <consortium name="DOE Joint Genome Institute"/>
            <person name="Haitjema C.H."/>
            <person name="Gilmore S.P."/>
            <person name="Henske J.K."/>
            <person name="Solomon K.V."/>
            <person name="De Groot R."/>
            <person name="Kuo A."/>
            <person name="Mondo S.J."/>
            <person name="Salamov A.A."/>
            <person name="Labutti K."/>
            <person name="Zhao Z."/>
            <person name="Chiniquy J."/>
            <person name="Barry K."/>
            <person name="Brewer H.M."/>
            <person name="Purvine S.O."/>
            <person name="Wright A.T."/>
            <person name="Boxma B."/>
            <person name="Van Alen T."/>
            <person name="Hackstein J.H."/>
            <person name="Baker S.E."/>
            <person name="Grigoriev I.V."/>
            <person name="O'Malley M.A."/>
        </authorList>
    </citation>
    <scope>NUCLEOTIDE SEQUENCE [LARGE SCALE GENOMIC DNA]</scope>
    <source>
        <strain evidence="10 11">G1</strain>
    </source>
</reference>
<evidence type="ECO:0000256" key="3">
    <source>
        <dbReference type="ARBA" id="ARBA00022448"/>
    </source>
</evidence>
<organism evidence="10 11">
    <name type="scientific">Neocallimastix californiae</name>
    <dbReference type="NCBI Taxonomy" id="1754190"/>
    <lineage>
        <taxon>Eukaryota</taxon>
        <taxon>Fungi</taxon>
        <taxon>Fungi incertae sedis</taxon>
        <taxon>Chytridiomycota</taxon>
        <taxon>Chytridiomycota incertae sedis</taxon>
        <taxon>Neocallimastigomycetes</taxon>
        <taxon>Neocallimastigales</taxon>
        <taxon>Neocallimastigaceae</taxon>
        <taxon>Neocallimastix</taxon>
    </lineage>
</organism>
<dbReference type="AlphaFoldDB" id="A0A1Y2AJB7"/>
<keyword evidence="5" id="KW-0653">Protein transport</keyword>
<name>A0A1Y2AJB7_9FUNG</name>
<dbReference type="GO" id="GO:0001401">
    <property type="term" value="C:SAM complex"/>
    <property type="evidence" value="ECO:0007669"/>
    <property type="project" value="InterPro"/>
</dbReference>
<evidence type="ECO:0000256" key="4">
    <source>
        <dbReference type="ARBA" id="ARBA00022787"/>
    </source>
</evidence>
<feature type="domain" description="Metaxin glutathione S-transferase" evidence="9">
    <location>
        <begin position="167"/>
        <end position="231"/>
    </location>
</feature>
<evidence type="ECO:0000256" key="2">
    <source>
        <dbReference type="ARBA" id="ARBA00009170"/>
    </source>
</evidence>
<dbReference type="InterPro" id="IPR036282">
    <property type="entry name" value="Glutathione-S-Trfase_C_sf"/>
</dbReference>